<evidence type="ECO:0008006" key="3">
    <source>
        <dbReference type="Google" id="ProtNLM"/>
    </source>
</evidence>
<sequence>MRKLLYLFTSISLLWMTSCEEMTPWDEAAAVNCLLTDVDNEIYFYAYDISNPTVFEEGTVNIPELYTYNDMEQLTKVRIYDGEGSSAVINFEYEGDRIVEANSGTPGVAFWSIVFVYEGDRIVEAVETYTENVPSSNLKVIKANSIRRVMNMQREKRAKLNVSNGRIAEEYVEIGKYVFDYNENGDISTIATFFGEADRFVSAGTYDLTYDEIGNLIELSSTGEGYYWSDRYTYDDMINPFVKTYPSPVISLLVMEETISAHNTLTYDEYISVDDQEFSSVTEYAYEYNEDRLPTLQTTTYTEEEEGVQVEVTSNRIFYYDCE</sequence>
<organism evidence="1 2">
    <name type="scientific">Algivirga pacifica</name>
    <dbReference type="NCBI Taxonomy" id="1162670"/>
    <lineage>
        <taxon>Bacteria</taxon>
        <taxon>Pseudomonadati</taxon>
        <taxon>Bacteroidota</taxon>
        <taxon>Cytophagia</taxon>
        <taxon>Cytophagales</taxon>
        <taxon>Flammeovirgaceae</taxon>
        <taxon>Algivirga</taxon>
    </lineage>
</organism>
<comment type="caution">
    <text evidence="1">The sequence shown here is derived from an EMBL/GenBank/DDBJ whole genome shotgun (WGS) entry which is preliminary data.</text>
</comment>
<protein>
    <recommendedName>
        <fullName evidence="3">DUF4595 domain-containing protein</fullName>
    </recommendedName>
</protein>
<evidence type="ECO:0000313" key="1">
    <source>
        <dbReference type="EMBL" id="GAA4845798.1"/>
    </source>
</evidence>
<keyword evidence="2" id="KW-1185">Reference proteome</keyword>
<name>A0ABP9DHE1_9BACT</name>
<reference evidence="2" key="1">
    <citation type="journal article" date="2019" name="Int. J. Syst. Evol. Microbiol.">
        <title>The Global Catalogue of Microorganisms (GCM) 10K type strain sequencing project: providing services to taxonomists for standard genome sequencing and annotation.</title>
        <authorList>
            <consortium name="The Broad Institute Genomics Platform"/>
            <consortium name="The Broad Institute Genome Sequencing Center for Infectious Disease"/>
            <person name="Wu L."/>
            <person name="Ma J."/>
        </authorList>
    </citation>
    <scope>NUCLEOTIDE SEQUENCE [LARGE SCALE GENOMIC DNA]</scope>
    <source>
        <strain evidence="2">JCM 18326</strain>
    </source>
</reference>
<accession>A0ABP9DHE1</accession>
<evidence type="ECO:0000313" key="2">
    <source>
        <dbReference type="Proteomes" id="UP001500298"/>
    </source>
</evidence>
<dbReference type="EMBL" id="BAABJX010000052">
    <property type="protein sequence ID" value="GAA4845798.1"/>
    <property type="molecule type" value="Genomic_DNA"/>
</dbReference>
<proteinExistence type="predicted"/>
<dbReference type="RefSeq" id="WP_345373830.1">
    <property type="nucleotide sequence ID" value="NZ_BAABJX010000052.1"/>
</dbReference>
<dbReference type="Proteomes" id="UP001500298">
    <property type="component" value="Unassembled WGS sequence"/>
</dbReference>
<dbReference type="PROSITE" id="PS51257">
    <property type="entry name" value="PROKAR_LIPOPROTEIN"/>
    <property type="match status" value="1"/>
</dbReference>
<gene>
    <name evidence="1" type="ORF">GCM10023331_33220</name>
</gene>